<accession>A0ABW1CL59</accession>
<keyword evidence="4" id="KW-0378">Hydrolase</keyword>
<gene>
    <name evidence="4" type="ORF">ACFPZ3_19375</name>
</gene>
<keyword evidence="5" id="KW-1185">Reference proteome</keyword>
<dbReference type="Pfam" id="PF08386">
    <property type="entry name" value="Abhydrolase_4"/>
    <property type="match status" value="1"/>
</dbReference>
<protein>
    <submittedName>
        <fullName evidence="4">Alpha/beta fold hydrolase</fullName>
    </submittedName>
</protein>
<reference evidence="5" key="1">
    <citation type="journal article" date="2019" name="Int. J. Syst. Evol. Microbiol.">
        <title>The Global Catalogue of Microorganisms (GCM) 10K type strain sequencing project: providing services to taxonomists for standard genome sequencing and annotation.</title>
        <authorList>
            <consortium name="The Broad Institute Genomics Platform"/>
            <consortium name="The Broad Institute Genome Sequencing Center for Infectious Disease"/>
            <person name="Wu L."/>
            <person name="Ma J."/>
        </authorList>
    </citation>
    <scope>NUCLEOTIDE SEQUENCE [LARGE SCALE GENOMIC DNA]</scope>
    <source>
        <strain evidence="5">CCUG 53903</strain>
    </source>
</reference>
<comment type="caution">
    <text evidence="4">The sequence shown here is derived from an EMBL/GenBank/DDBJ whole genome shotgun (WGS) entry which is preliminary data.</text>
</comment>
<feature type="domain" description="AB hydrolase-1" evidence="2">
    <location>
        <begin position="185"/>
        <end position="285"/>
    </location>
</feature>
<dbReference type="InterPro" id="IPR029058">
    <property type="entry name" value="AB_hydrolase_fold"/>
</dbReference>
<dbReference type="InterPro" id="IPR013595">
    <property type="entry name" value="Pept_S33_TAP-like_C"/>
</dbReference>
<dbReference type="GO" id="GO:0016787">
    <property type="term" value="F:hydrolase activity"/>
    <property type="evidence" value="ECO:0007669"/>
    <property type="project" value="UniProtKB-KW"/>
</dbReference>
<dbReference type="SUPFAM" id="SSF53474">
    <property type="entry name" value="alpha/beta-Hydrolases"/>
    <property type="match status" value="1"/>
</dbReference>
<evidence type="ECO:0000256" key="1">
    <source>
        <dbReference type="SAM" id="SignalP"/>
    </source>
</evidence>
<feature type="signal peptide" evidence="1">
    <location>
        <begin position="1"/>
        <end position="33"/>
    </location>
</feature>
<proteinExistence type="predicted"/>
<evidence type="ECO:0000313" key="4">
    <source>
        <dbReference type="EMBL" id="MFC5826032.1"/>
    </source>
</evidence>
<evidence type="ECO:0000259" key="2">
    <source>
        <dbReference type="Pfam" id="PF00561"/>
    </source>
</evidence>
<evidence type="ECO:0000313" key="5">
    <source>
        <dbReference type="Proteomes" id="UP001596058"/>
    </source>
</evidence>
<name>A0ABW1CL59_9ACTN</name>
<organism evidence="4 5">
    <name type="scientific">Nonomuraea insulae</name>
    <dbReference type="NCBI Taxonomy" id="1616787"/>
    <lineage>
        <taxon>Bacteria</taxon>
        <taxon>Bacillati</taxon>
        <taxon>Actinomycetota</taxon>
        <taxon>Actinomycetes</taxon>
        <taxon>Streptosporangiales</taxon>
        <taxon>Streptosporangiaceae</taxon>
        <taxon>Nonomuraea</taxon>
    </lineage>
</organism>
<dbReference type="Pfam" id="PF00561">
    <property type="entry name" value="Abhydrolase_1"/>
    <property type="match status" value="1"/>
</dbReference>
<dbReference type="EMBL" id="JBHSPA010000023">
    <property type="protein sequence ID" value="MFC5826032.1"/>
    <property type="molecule type" value="Genomic_DNA"/>
</dbReference>
<feature type="domain" description="Peptidase S33 tripeptidyl aminopeptidase-like C-terminal" evidence="3">
    <location>
        <begin position="393"/>
        <end position="489"/>
    </location>
</feature>
<evidence type="ECO:0000259" key="3">
    <source>
        <dbReference type="Pfam" id="PF08386"/>
    </source>
</evidence>
<feature type="chain" id="PRO_5047225753" evidence="1">
    <location>
        <begin position="34"/>
        <end position="492"/>
    </location>
</feature>
<dbReference type="Gene3D" id="3.40.50.1820">
    <property type="entry name" value="alpha/beta hydrolase"/>
    <property type="match status" value="1"/>
</dbReference>
<dbReference type="InterPro" id="IPR000073">
    <property type="entry name" value="AB_hydrolase_1"/>
</dbReference>
<dbReference type="Proteomes" id="UP001596058">
    <property type="component" value="Unassembled WGS sequence"/>
</dbReference>
<sequence>MMTTKQWHRRGRTRWLVIGVAVAVAAMAGPAPAASAARDAQPAWRSCAGQGLPAGMQCAEITVPVDWAEPDGKKIELDLARLTATEPARRIGSVLGIPGGPGADGIEDLKRVAADLTELGRRFDIFGYKPRTRVWLSQVPPSCMQPATTLYDPDNRKEYTAQAAAMNKAFKACQKADRTGLFAHMDSLSVARDTEAVRKALGEERLSFMATSYGGVTAAAYARLYPKRIRAMYLDGVINQVRGWPDQYLRSMSVQERVFTKFTTWCAATPACALHGQDAAAVWRELIRDADRKPIPVTSSEFGKGELTGWHLRALGFTNAPGPDDSGWLAFAEAVVKARRGDGSGFAEFVLGNTRTWVMPGVLAMSCGDERGYTGYAQLQTFRRQSRKTSPNFGGGAMMDALACAGWPLPVANPSRPLPSRGLPPSLGVGSTWGDYTWTDSFTKMIPGSVTVGYDGPGHALYLLGKKCPIQHATTYLTDLRLPEPGTTCPAE</sequence>
<keyword evidence="1" id="KW-0732">Signal</keyword>
<dbReference type="RefSeq" id="WP_379515541.1">
    <property type="nucleotide sequence ID" value="NZ_JBHSPA010000023.1"/>
</dbReference>